<dbReference type="InterPro" id="IPR052173">
    <property type="entry name" value="Beta-lactam_resp_regulator"/>
</dbReference>
<dbReference type="InterPro" id="IPR008756">
    <property type="entry name" value="Peptidase_M56"/>
</dbReference>
<feature type="transmembrane region" description="Helical" evidence="2">
    <location>
        <begin position="339"/>
        <end position="358"/>
    </location>
</feature>
<evidence type="ECO:0000259" key="3">
    <source>
        <dbReference type="Pfam" id="PF05569"/>
    </source>
</evidence>
<feature type="transmembrane region" description="Helical" evidence="2">
    <location>
        <begin position="154"/>
        <end position="173"/>
    </location>
</feature>
<name>A0A7G9FY03_9FIRM</name>
<dbReference type="Proteomes" id="UP000515981">
    <property type="component" value="Chromosome"/>
</dbReference>
<feature type="region of interest" description="Disordered" evidence="1">
    <location>
        <begin position="105"/>
        <end position="131"/>
    </location>
</feature>
<keyword evidence="5" id="KW-1185">Reference proteome</keyword>
<gene>
    <name evidence="4" type="ORF">H9Q77_04790</name>
</gene>
<organism evidence="4 5">
    <name type="scientific">Simiaoa sunii</name>
    <dbReference type="NCBI Taxonomy" id="2763672"/>
    <lineage>
        <taxon>Bacteria</taxon>
        <taxon>Bacillati</taxon>
        <taxon>Bacillota</taxon>
        <taxon>Clostridia</taxon>
        <taxon>Lachnospirales</taxon>
        <taxon>Lachnospiraceae</taxon>
        <taxon>Simiaoa</taxon>
    </lineage>
</organism>
<dbReference type="KEGG" id="ssun:H9Q77_04790"/>
<protein>
    <submittedName>
        <fullName evidence="4">M56 family metallopeptidase</fullName>
    </submittedName>
</protein>
<evidence type="ECO:0000313" key="5">
    <source>
        <dbReference type="Proteomes" id="UP000515981"/>
    </source>
</evidence>
<reference evidence="4 5" key="1">
    <citation type="submission" date="2020-08" db="EMBL/GenBank/DDBJ databases">
        <authorList>
            <person name="Liu C."/>
            <person name="Sun Q."/>
        </authorList>
    </citation>
    <scope>NUCLEOTIDE SEQUENCE [LARGE SCALE GENOMIC DNA]</scope>
    <source>
        <strain evidence="4 5">NSJ-8</strain>
    </source>
</reference>
<keyword evidence="2" id="KW-0472">Membrane</keyword>
<dbReference type="RefSeq" id="WP_249326673.1">
    <property type="nucleotide sequence ID" value="NZ_CP060633.1"/>
</dbReference>
<dbReference type="PANTHER" id="PTHR34978">
    <property type="entry name" value="POSSIBLE SENSOR-TRANSDUCER PROTEIN BLAR"/>
    <property type="match status" value="1"/>
</dbReference>
<dbReference type="Pfam" id="PF05569">
    <property type="entry name" value="Peptidase_M56"/>
    <property type="match status" value="1"/>
</dbReference>
<dbReference type="PANTHER" id="PTHR34978:SF3">
    <property type="entry name" value="SLR0241 PROTEIN"/>
    <property type="match status" value="1"/>
</dbReference>
<feature type="compositionally biased region" description="Polar residues" evidence="1">
    <location>
        <begin position="114"/>
        <end position="131"/>
    </location>
</feature>
<evidence type="ECO:0000256" key="2">
    <source>
        <dbReference type="SAM" id="Phobius"/>
    </source>
</evidence>
<evidence type="ECO:0000313" key="4">
    <source>
        <dbReference type="EMBL" id="QNM03435.1"/>
    </source>
</evidence>
<dbReference type="AlphaFoldDB" id="A0A7G9FY03"/>
<evidence type="ECO:0000256" key="1">
    <source>
        <dbReference type="SAM" id="MobiDB-lite"/>
    </source>
</evidence>
<keyword evidence="2" id="KW-1133">Transmembrane helix</keyword>
<proteinExistence type="predicted"/>
<keyword evidence="2" id="KW-0812">Transmembrane</keyword>
<accession>A0A7G9FY03</accession>
<feature type="transmembrane region" description="Helical" evidence="2">
    <location>
        <begin position="15"/>
        <end position="33"/>
    </location>
</feature>
<feature type="transmembrane region" description="Helical" evidence="2">
    <location>
        <begin position="247"/>
        <end position="268"/>
    </location>
</feature>
<dbReference type="EMBL" id="CP060633">
    <property type="protein sequence ID" value="QNM03435.1"/>
    <property type="molecule type" value="Genomic_DNA"/>
</dbReference>
<feature type="domain" description="Peptidase M56" evidence="3">
    <location>
        <begin position="12"/>
        <end position="329"/>
    </location>
</feature>
<dbReference type="CDD" id="cd07341">
    <property type="entry name" value="M56_BlaR1_MecR1_like"/>
    <property type="match status" value="1"/>
</dbReference>
<sequence>MREILEKVFGIVCNLSLVGSYCILLVLVARLVLRRAPRWCSYLLWGIVFLRLCCPAFPQTQISLIPQRLVTEQTVSTALTASGEKATLENPTAEAIQISGMTEQIDSGDGSQPEALSQESSMVTGQTGMSATSGSTKEMFAIHSTQMLKTLAGIVLPYLWLIGFVGFAGYHLFSYLRMYYRLRQPENGVHKVEEGICEIKGGHLSFVMGILHPTIYLSSELAGESREVVLCHERVHLQRRDYLIKPAVLFICCVHWFNPLVWLAFYLMNMDCEMSCDEKVVKLLGEESKKVYSYTLLEEASDGRWRKYRGGTICALLSFGEDHVKNRIRHVLDYHKPPFWILIGAVAVIAALIICLCSNPGGNRSEEKLPTEAAPSAQTAPVDISDTEYSDEAAWTQEEWDIYAEKLSYVTFETRSDFSEFYSPERIESTHSFAQEKGWYVNRRRYAGSPASWEMFQLSRLEERLGSEDHRFYEDYKDPVTAAKQLLSLGKGTGEVTEVLYEAARQYQLYGDDRMGEGTVVNVEYTFAKDGSVIEIPMVLAEEEQKIWLLSTGDVSAASGQKIGPLPGEQSARRVYVEYEAYSPGNMPAGQYTEYLETKIGSYSGSGIHIQVSSCGIYVMYNHTFRCVSEDGIPENMASAAICDRTYYNTSNAYNEKVQENSSIGWMGSRVFYMTEAAEYLQEDEKPTLYTVKNCSLAGDTGWELTGEETAEPVLPFSMKVQNGFVTVYNGNGELYQQYSIGGLDTGADRLDQVSRDRYAVEWREDILSHPGMVCDVSQRTFSETYALIDLDGDAAAERITLQTDAWKNVEGNSPVNYTFGVEGNNVDRHARLLDNSILAYSPDGEQIVIALYETGDDAKARTVFFTYDGEKLQETGSLQADIRRCQYWILDAAPEGQWVKAVM</sequence>